<dbReference type="SUPFAM" id="SSF54695">
    <property type="entry name" value="POZ domain"/>
    <property type="match status" value="1"/>
</dbReference>
<dbReference type="InterPro" id="IPR051481">
    <property type="entry name" value="BTB-POZ/Galectin-3-binding"/>
</dbReference>
<organism evidence="3 4">
    <name type="scientific">Taenia crassiceps</name>
    <dbReference type="NCBI Taxonomy" id="6207"/>
    <lineage>
        <taxon>Eukaryota</taxon>
        <taxon>Metazoa</taxon>
        <taxon>Spiralia</taxon>
        <taxon>Lophotrochozoa</taxon>
        <taxon>Platyhelminthes</taxon>
        <taxon>Cestoda</taxon>
        <taxon>Eucestoda</taxon>
        <taxon>Cyclophyllidea</taxon>
        <taxon>Taeniidae</taxon>
        <taxon>Taenia</taxon>
    </lineage>
</organism>
<gene>
    <name evidence="3" type="ORF">TcWFU_010359</name>
</gene>
<dbReference type="InterPro" id="IPR002083">
    <property type="entry name" value="MATH/TRAF_dom"/>
</dbReference>
<dbReference type="Gene3D" id="2.60.210.10">
    <property type="entry name" value="Apoptosis, Tumor Necrosis Factor Receptor Associated Protein 2, Chain A"/>
    <property type="match status" value="1"/>
</dbReference>
<dbReference type="PANTHER" id="PTHR24410">
    <property type="entry name" value="HL07962P-RELATED"/>
    <property type="match status" value="1"/>
</dbReference>
<dbReference type="Gene3D" id="3.30.710.10">
    <property type="entry name" value="Potassium Channel Kv1.1, Chain A"/>
    <property type="match status" value="1"/>
</dbReference>
<reference evidence="3 4" key="1">
    <citation type="journal article" date="2022" name="Front. Cell. Infect. Microbiol.">
        <title>The Genomes of Two Strains of Taenia crassiceps the Animal Model for the Study of Human Cysticercosis.</title>
        <authorList>
            <person name="Bobes R.J."/>
            <person name="Estrada K."/>
            <person name="Rios-Valencia D.G."/>
            <person name="Calderon-Gallegos A."/>
            <person name="de la Torre P."/>
            <person name="Carrero J.C."/>
            <person name="Sanchez-Flores A."/>
            <person name="Laclette J.P."/>
        </authorList>
    </citation>
    <scope>NUCLEOTIDE SEQUENCE [LARGE SCALE GENOMIC DNA]</scope>
    <source>
        <strain evidence="3">WFUcys</strain>
    </source>
</reference>
<dbReference type="EMBL" id="JAKROA010000001">
    <property type="protein sequence ID" value="KAL5113097.1"/>
    <property type="molecule type" value="Genomic_DNA"/>
</dbReference>
<evidence type="ECO:0000259" key="1">
    <source>
        <dbReference type="PROSITE" id="PS50097"/>
    </source>
</evidence>
<dbReference type="SMART" id="SM00225">
    <property type="entry name" value="BTB"/>
    <property type="match status" value="1"/>
</dbReference>
<evidence type="ECO:0000313" key="4">
    <source>
        <dbReference type="Proteomes" id="UP001651158"/>
    </source>
</evidence>
<dbReference type="CDD" id="cd14733">
    <property type="entry name" value="BACK"/>
    <property type="match status" value="1"/>
</dbReference>
<comment type="caution">
    <text evidence="3">The sequence shown here is derived from an EMBL/GenBank/DDBJ whole genome shotgun (WGS) entry which is preliminary data.</text>
</comment>
<dbReference type="InterPro" id="IPR000210">
    <property type="entry name" value="BTB/POZ_dom"/>
</dbReference>
<name>A0ABR4QTM8_9CEST</name>
<dbReference type="Pfam" id="PF00651">
    <property type="entry name" value="BTB"/>
    <property type="match status" value="1"/>
</dbReference>
<protein>
    <submittedName>
        <fullName evidence="3">BTB and MATH domain-containing protein 43</fullName>
    </submittedName>
</protein>
<proteinExistence type="predicted"/>
<dbReference type="InterPro" id="IPR008974">
    <property type="entry name" value="TRAF-like"/>
</dbReference>
<dbReference type="SUPFAM" id="SSF49599">
    <property type="entry name" value="TRAF domain-like"/>
    <property type="match status" value="1"/>
</dbReference>
<dbReference type="PROSITE" id="PS50097">
    <property type="entry name" value="BTB"/>
    <property type="match status" value="1"/>
</dbReference>
<evidence type="ECO:0000313" key="3">
    <source>
        <dbReference type="EMBL" id="KAL5113097.1"/>
    </source>
</evidence>
<dbReference type="PROSITE" id="PS50144">
    <property type="entry name" value="MATH"/>
    <property type="match status" value="1"/>
</dbReference>
<accession>A0ABR4QTM8</accession>
<feature type="domain" description="BTB" evidence="1">
    <location>
        <begin position="298"/>
        <end position="371"/>
    </location>
</feature>
<dbReference type="Proteomes" id="UP001651158">
    <property type="component" value="Unassembled WGS sequence"/>
</dbReference>
<dbReference type="PANTHER" id="PTHR24410:SF23">
    <property type="entry name" value="BTB DOMAIN-CONTAINING PROTEIN-RELATED"/>
    <property type="match status" value="1"/>
</dbReference>
<feature type="domain" description="MATH" evidence="2">
    <location>
        <begin position="41"/>
        <end position="183"/>
    </location>
</feature>
<dbReference type="InterPro" id="IPR011333">
    <property type="entry name" value="SKP1/BTB/POZ_sf"/>
</dbReference>
<sequence>MLDPASGDAAIASKGLYLPPLSLTDSLNSAHWCYTKICPKKLEFTWTIENFSLSVAAPGETVVSQSFPVHANKGYVWSLHVAPHGKCPELRDYVSVCLVMESKRRRDGHPPQTASPAASLLPARFRCSLLDQLDRIAFTNETERYHLVGPKMGLGFCRFVERSRLYPPLGVDTEGGLMSGQKDGPPAAFATLATDDHHLVGPGDRIKFFAEIFWIEEEVYTSASEDIPSNVDSMSDCDCPPEVRVSTDLRTDLQRLLLSNRLADVKVTVAATSTQQKCGGIVLVDIPNLSCPVACDCCDCMAPTQGALEFYAHKAILAAASPKLLRIFSSKNDDHLCEGTQKLVFCGSGLLPDVIPIFLLYVYTHRIDPTMSHTQLVSLLRLAYQLEMPDFAKLVAQRLGRVLSVQNACSILTAAVDLKAQQLADACLSYVFRNIERILDSASYQSLCTERPDILSLLFCQLARYRSRLPFPTLLLPHSLPLSRSSSPFPPASVIPPPRAFTFGEDSLNSDSNIKITTEFASGLSSNRKSFK</sequence>
<dbReference type="Gene3D" id="1.25.40.420">
    <property type="match status" value="1"/>
</dbReference>
<keyword evidence="4" id="KW-1185">Reference proteome</keyword>
<evidence type="ECO:0000259" key="2">
    <source>
        <dbReference type="PROSITE" id="PS50144"/>
    </source>
</evidence>
<dbReference type="Pfam" id="PF22486">
    <property type="entry name" value="MATH_2"/>
    <property type="match status" value="1"/>
</dbReference>